<organism evidence="2 3">
    <name type="scientific">Actinidia rufa</name>
    <dbReference type="NCBI Taxonomy" id="165716"/>
    <lineage>
        <taxon>Eukaryota</taxon>
        <taxon>Viridiplantae</taxon>
        <taxon>Streptophyta</taxon>
        <taxon>Embryophyta</taxon>
        <taxon>Tracheophyta</taxon>
        <taxon>Spermatophyta</taxon>
        <taxon>Magnoliopsida</taxon>
        <taxon>eudicotyledons</taxon>
        <taxon>Gunneridae</taxon>
        <taxon>Pentapetalae</taxon>
        <taxon>asterids</taxon>
        <taxon>Ericales</taxon>
        <taxon>Actinidiaceae</taxon>
        <taxon>Actinidia</taxon>
    </lineage>
</organism>
<feature type="compositionally biased region" description="Low complexity" evidence="1">
    <location>
        <begin position="170"/>
        <end position="181"/>
    </location>
</feature>
<dbReference type="Pfam" id="PF14223">
    <property type="entry name" value="Retrotran_gag_2"/>
    <property type="match status" value="1"/>
</dbReference>
<gene>
    <name evidence="2" type="ORF">Acr_05g0011750</name>
</gene>
<dbReference type="PANTHER" id="PTHR47481">
    <property type="match status" value="1"/>
</dbReference>
<feature type="region of interest" description="Disordered" evidence="1">
    <location>
        <begin position="157"/>
        <end position="189"/>
    </location>
</feature>
<dbReference type="PANTHER" id="PTHR47481:SF43">
    <property type="entry name" value="RETROTRANSPOSON COPIA-LIKE N-TERMINAL DOMAIN-CONTAINING PROTEIN"/>
    <property type="match status" value="1"/>
</dbReference>
<dbReference type="AlphaFoldDB" id="A0A7J0EN13"/>
<evidence type="ECO:0000313" key="3">
    <source>
        <dbReference type="Proteomes" id="UP000585474"/>
    </source>
</evidence>
<keyword evidence="3" id="KW-1185">Reference proteome</keyword>
<feature type="compositionally biased region" description="Polar residues" evidence="1">
    <location>
        <begin position="157"/>
        <end position="169"/>
    </location>
</feature>
<reference evidence="2 3" key="1">
    <citation type="submission" date="2019-07" db="EMBL/GenBank/DDBJ databases">
        <title>De Novo Assembly of kiwifruit Actinidia rufa.</title>
        <authorList>
            <person name="Sugita-Konishi S."/>
            <person name="Sato K."/>
            <person name="Mori E."/>
            <person name="Abe Y."/>
            <person name="Kisaki G."/>
            <person name="Hamano K."/>
            <person name="Suezawa K."/>
            <person name="Otani M."/>
            <person name="Fukuda T."/>
            <person name="Manabe T."/>
            <person name="Gomi K."/>
            <person name="Tabuchi M."/>
            <person name="Akimitsu K."/>
            <person name="Kataoka I."/>
        </authorList>
    </citation>
    <scope>NUCLEOTIDE SEQUENCE [LARGE SCALE GENOMIC DNA]</scope>
    <source>
        <strain evidence="3">cv. Fuchu</strain>
    </source>
</reference>
<dbReference type="OrthoDB" id="1305827at2759"/>
<evidence type="ECO:0000256" key="1">
    <source>
        <dbReference type="SAM" id="MobiDB-lite"/>
    </source>
</evidence>
<proteinExistence type="predicted"/>
<evidence type="ECO:0008006" key="4">
    <source>
        <dbReference type="Google" id="ProtNLM"/>
    </source>
</evidence>
<sequence length="189" mass="20650">MCLVQQDQMLMSHLISSLSEDVLSLIVGLSSSHAIWTTLEAALASPSNTLILQLLVTLQQLHQEDKSISVYLHKAKLISEELVAAGCPLSTTDFNIYIFKGLQPEFKELVTTVAAQTDPISFSELNSLLLCHEFLHRDSFSSLAVISHVFEPSRSAHLTQRGGSSSTQFRRNSSNHGRNGQSSGGRGRG</sequence>
<accession>A0A7J0EN13</accession>
<evidence type="ECO:0000313" key="2">
    <source>
        <dbReference type="EMBL" id="GFY87536.1"/>
    </source>
</evidence>
<comment type="caution">
    <text evidence="2">The sequence shown here is derived from an EMBL/GenBank/DDBJ whole genome shotgun (WGS) entry which is preliminary data.</text>
</comment>
<name>A0A7J0EN13_9ERIC</name>
<dbReference type="EMBL" id="BJWL01000005">
    <property type="protein sequence ID" value="GFY87536.1"/>
    <property type="molecule type" value="Genomic_DNA"/>
</dbReference>
<protein>
    <recommendedName>
        <fullName evidence="4">UBN2 domain-containing protein</fullName>
    </recommendedName>
</protein>
<dbReference type="Proteomes" id="UP000585474">
    <property type="component" value="Unassembled WGS sequence"/>
</dbReference>